<dbReference type="PANTHER" id="PTHR15302">
    <property type="entry name" value="E3 UBIQUITIN-PROTEIN LIGASE RNF103"/>
    <property type="match status" value="1"/>
</dbReference>
<proteinExistence type="predicted"/>
<keyword evidence="3" id="KW-0436">Ligase</keyword>
<gene>
    <name evidence="3" type="ORF">PACLA_8A024779</name>
</gene>
<evidence type="ECO:0000256" key="2">
    <source>
        <dbReference type="ARBA" id="ARBA00022833"/>
    </source>
</evidence>
<dbReference type="PROSITE" id="PS50089">
    <property type="entry name" value="ZF_RING_2"/>
    <property type="match status" value="1"/>
</dbReference>
<dbReference type="InterPro" id="IPR013083">
    <property type="entry name" value="Znf_RING/FYVE/PHD"/>
</dbReference>
<name>A0A7D9I7Z6_PARCT</name>
<dbReference type="GO" id="GO:0004842">
    <property type="term" value="F:ubiquitin-protein transferase activity"/>
    <property type="evidence" value="ECO:0007669"/>
    <property type="project" value="InterPro"/>
</dbReference>
<dbReference type="GO" id="GO:0005783">
    <property type="term" value="C:endoplasmic reticulum"/>
    <property type="evidence" value="ECO:0007669"/>
    <property type="project" value="TreeGrafter"/>
</dbReference>
<dbReference type="InterPro" id="IPR042494">
    <property type="entry name" value="RNF103"/>
</dbReference>
<evidence type="ECO:0000256" key="1">
    <source>
        <dbReference type="ARBA" id="ARBA00022771"/>
    </source>
</evidence>
<dbReference type="Gene3D" id="3.30.40.10">
    <property type="entry name" value="Zinc/RING finger domain, C3HC4 (zinc finger)"/>
    <property type="match status" value="1"/>
</dbReference>
<keyword evidence="1" id="KW-0863">Zinc-finger</keyword>
<protein>
    <submittedName>
        <fullName evidence="3">E3 ubiquitin- ligase RNF103 isoform X1</fullName>
    </submittedName>
</protein>
<keyword evidence="4" id="KW-1185">Reference proteome</keyword>
<dbReference type="GO" id="GO:0036503">
    <property type="term" value="P:ERAD pathway"/>
    <property type="evidence" value="ECO:0007669"/>
    <property type="project" value="TreeGrafter"/>
</dbReference>
<reference evidence="3" key="1">
    <citation type="submission" date="2020-04" db="EMBL/GenBank/DDBJ databases">
        <authorList>
            <person name="Alioto T."/>
            <person name="Alioto T."/>
            <person name="Gomez Garrido J."/>
        </authorList>
    </citation>
    <scope>NUCLEOTIDE SEQUENCE</scope>
    <source>
        <strain evidence="3">A484AB</strain>
    </source>
</reference>
<dbReference type="CDD" id="cd16473">
    <property type="entry name" value="RING-H2_RNF103"/>
    <property type="match status" value="1"/>
</dbReference>
<dbReference type="SMART" id="SM00184">
    <property type="entry name" value="RING"/>
    <property type="match status" value="1"/>
</dbReference>
<dbReference type="SUPFAM" id="SSF57850">
    <property type="entry name" value="RING/U-box"/>
    <property type="match status" value="1"/>
</dbReference>
<accession>A0A7D9I7Z6</accession>
<organism evidence="3 4">
    <name type="scientific">Paramuricea clavata</name>
    <name type="common">Red gorgonian</name>
    <name type="synonym">Violescent sea-whip</name>
    <dbReference type="NCBI Taxonomy" id="317549"/>
    <lineage>
        <taxon>Eukaryota</taxon>
        <taxon>Metazoa</taxon>
        <taxon>Cnidaria</taxon>
        <taxon>Anthozoa</taxon>
        <taxon>Octocorallia</taxon>
        <taxon>Malacalcyonacea</taxon>
        <taxon>Plexauridae</taxon>
        <taxon>Paramuricea</taxon>
    </lineage>
</organism>
<sequence>MFAKAILVLIYFLLVLLVAKVLDISSSWLELSCVASPLFNPFALSVRRLKTLLDERGISYVGVVDKSELAQLVKESGSFNSEDNCTELVDGRENENDAETTYFRSSSHLFEKIEDTKASGWLVQIIPQYRASLLSLKQWVKLSKKVRLLGIKTGVFDCSLDPRLCAKNGWDTKCLLLSSPVGQHAKGNVNINVYNSKASVERTFSWLNNVLATRVRKLKTHREYLKFVKKDKNSYETTKIVLFGRLSEDPPALLSSLSIQFTGRVHFAYFKITKENADEIREKVGIHKVSRLLLVTPERRFFYGTRKGEVLQYKAMEMFLTTLHPEVNDIFLLAMILVNQICVLELFLTPGGILRKLVKFFLFIAFANTALMISWLPLIGMFRLNFTQPLLNIGMKMCRFITDSNLVSVVRYHFLTYSRSPMWFVLNFCVYGFCVNQLRKRFKLLHNDDEDSPDWFYQDLEYFRRFFHSFRSTRSMSANTRTNEDNLFIRTYEDIIIQRLATPDLWLRPLLPTDFVKDLPVWKNCDCPSRTNDKYKKVHNKEKLICDPNLCQCKYRPAKILMTKECSICLDNYVKDCIMVSVPCRHVFHQNCLEKWFKSGNQCKNLNCPVCRWPAYKAKVEILDIPEMSEMDI</sequence>
<keyword evidence="2" id="KW-0862">Zinc</keyword>
<comment type="caution">
    <text evidence="3">The sequence shown here is derived from an EMBL/GenBank/DDBJ whole genome shotgun (WGS) entry which is preliminary data.</text>
</comment>
<dbReference type="PANTHER" id="PTHR15302:SF0">
    <property type="entry name" value="E3 UBIQUITIN-PROTEIN LIGASE RNF103"/>
    <property type="match status" value="1"/>
</dbReference>
<dbReference type="EMBL" id="CACRXK020003678">
    <property type="protein sequence ID" value="CAB3999822.1"/>
    <property type="molecule type" value="Genomic_DNA"/>
</dbReference>
<dbReference type="InterPro" id="IPR001841">
    <property type="entry name" value="Znf_RING"/>
</dbReference>
<dbReference type="GO" id="GO:0008270">
    <property type="term" value="F:zinc ion binding"/>
    <property type="evidence" value="ECO:0007669"/>
    <property type="project" value="UniProtKB-KW"/>
</dbReference>
<keyword evidence="1" id="KW-0479">Metal-binding</keyword>
<evidence type="ECO:0000313" key="3">
    <source>
        <dbReference type="EMBL" id="CAB3999822.1"/>
    </source>
</evidence>
<dbReference type="AlphaFoldDB" id="A0A7D9I7Z6"/>
<dbReference type="OrthoDB" id="8062037at2759"/>
<dbReference type="Pfam" id="PF13639">
    <property type="entry name" value="zf-RING_2"/>
    <property type="match status" value="1"/>
</dbReference>
<evidence type="ECO:0000313" key="4">
    <source>
        <dbReference type="Proteomes" id="UP001152795"/>
    </source>
</evidence>
<dbReference type="GO" id="GO:0016874">
    <property type="term" value="F:ligase activity"/>
    <property type="evidence" value="ECO:0007669"/>
    <property type="project" value="UniProtKB-KW"/>
</dbReference>
<dbReference type="Proteomes" id="UP001152795">
    <property type="component" value="Unassembled WGS sequence"/>
</dbReference>
<dbReference type="GO" id="GO:0016567">
    <property type="term" value="P:protein ubiquitination"/>
    <property type="evidence" value="ECO:0007669"/>
    <property type="project" value="InterPro"/>
</dbReference>